<evidence type="ECO:0000259" key="3">
    <source>
        <dbReference type="Pfam" id="PF00588"/>
    </source>
</evidence>
<organism evidence="4 5">
    <name type="scientific">Bifiguratus adelaidae</name>
    <dbReference type="NCBI Taxonomy" id="1938954"/>
    <lineage>
        <taxon>Eukaryota</taxon>
        <taxon>Fungi</taxon>
        <taxon>Fungi incertae sedis</taxon>
        <taxon>Mucoromycota</taxon>
        <taxon>Mucoromycotina</taxon>
        <taxon>Endogonomycetes</taxon>
        <taxon>Endogonales</taxon>
        <taxon>Endogonales incertae sedis</taxon>
        <taxon>Bifiguratus</taxon>
    </lineage>
</organism>
<keyword evidence="2" id="KW-0808">Transferase</keyword>
<dbReference type="InterPro" id="IPR029026">
    <property type="entry name" value="tRNA_m1G_MTases_N"/>
</dbReference>
<dbReference type="GO" id="GO:0032259">
    <property type="term" value="P:methylation"/>
    <property type="evidence" value="ECO:0007669"/>
    <property type="project" value="UniProtKB-KW"/>
</dbReference>
<dbReference type="Proteomes" id="UP000242875">
    <property type="component" value="Unassembled WGS sequence"/>
</dbReference>
<dbReference type="Pfam" id="PF00588">
    <property type="entry name" value="SpoU_methylase"/>
    <property type="match status" value="1"/>
</dbReference>
<sequence>MLPTTAKSKMAKAAAVAKATTRPVGDTISAQYKILNRNDPKLVTHFCQLREKRAYRADQNSVLVQGLKTIHELVARQIHLKALAVTTPPPILASRHIEDAALTQEARHLLLHPESIPATRYYSLDIHLTRRILGTASQPHPNEVWAEAERPPIEFTPPDRLLVFNGIKDPGNLGNLIRSARALNWTASLNVQGTVDVLNDKVIRASRATSLTWPFQSFGTIHEAGAWMEGHGYMPIVADMLPVSVDAVGPVLWDPQSPEGARPLKGLPRKIALVLSSEHWGFKMRAHGQGGVQPHAWTRISIPMMPGAESLNVSVAGAMCMLGLNALLQV</sequence>
<dbReference type="OrthoDB" id="270651at2759"/>
<evidence type="ECO:0000313" key="4">
    <source>
        <dbReference type="EMBL" id="OZJ03105.1"/>
    </source>
</evidence>
<dbReference type="CDD" id="cd18095">
    <property type="entry name" value="SpoU-like_rRNA-MTase"/>
    <property type="match status" value="1"/>
</dbReference>
<dbReference type="GO" id="GO:0008173">
    <property type="term" value="F:RNA methyltransferase activity"/>
    <property type="evidence" value="ECO:0007669"/>
    <property type="project" value="InterPro"/>
</dbReference>
<reference evidence="4 5" key="1">
    <citation type="journal article" date="2017" name="Mycologia">
        <title>Bifiguratus adelaidae, gen. et sp. nov., a new member of Mucoromycotina in endophytic and soil-dwelling habitats.</title>
        <authorList>
            <person name="Torres-Cruz T.J."/>
            <person name="Billingsley Tobias T.L."/>
            <person name="Almatruk M."/>
            <person name="Hesse C."/>
            <person name="Kuske C.R."/>
            <person name="Desiro A."/>
            <person name="Benucci G.M."/>
            <person name="Bonito G."/>
            <person name="Stajich J.E."/>
            <person name="Dunlap C."/>
            <person name="Arnold A.E."/>
            <person name="Porras-Alfaro A."/>
        </authorList>
    </citation>
    <scope>NUCLEOTIDE SEQUENCE [LARGE SCALE GENOMIC DNA]</scope>
    <source>
        <strain evidence="4 5">AZ0501</strain>
    </source>
</reference>
<dbReference type="InterPro" id="IPR029028">
    <property type="entry name" value="Alpha/beta_knot_MTases"/>
</dbReference>
<dbReference type="InterPro" id="IPR001537">
    <property type="entry name" value="SpoU_MeTrfase"/>
</dbReference>
<dbReference type="GO" id="GO:0003723">
    <property type="term" value="F:RNA binding"/>
    <property type="evidence" value="ECO:0007669"/>
    <property type="project" value="InterPro"/>
</dbReference>
<dbReference type="PANTHER" id="PTHR43191:SF2">
    <property type="entry name" value="RRNA METHYLTRANSFERASE 3, MITOCHONDRIAL"/>
    <property type="match status" value="1"/>
</dbReference>
<keyword evidence="5" id="KW-1185">Reference proteome</keyword>
<dbReference type="InterPro" id="IPR051259">
    <property type="entry name" value="rRNA_Methyltransferase"/>
</dbReference>
<protein>
    <recommendedName>
        <fullName evidence="3">tRNA/rRNA methyltransferase SpoU type domain-containing protein</fullName>
    </recommendedName>
</protein>
<evidence type="ECO:0000256" key="1">
    <source>
        <dbReference type="ARBA" id="ARBA00022603"/>
    </source>
</evidence>
<dbReference type="EMBL" id="MVBO01000104">
    <property type="protein sequence ID" value="OZJ03105.1"/>
    <property type="molecule type" value="Genomic_DNA"/>
</dbReference>
<dbReference type="SUPFAM" id="SSF75217">
    <property type="entry name" value="alpha/beta knot"/>
    <property type="match status" value="1"/>
</dbReference>
<dbReference type="GO" id="GO:0006396">
    <property type="term" value="P:RNA processing"/>
    <property type="evidence" value="ECO:0007669"/>
    <property type="project" value="InterPro"/>
</dbReference>
<feature type="domain" description="tRNA/rRNA methyltransferase SpoU type" evidence="3">
    <location>
        <begin position="161"/>
        <end position="321"/>
    </location>
</feature>
<accession>A0A261XXK6</accession>
<dbReference type="Gene3D" id="3.40.1280.10">
    <property type="match status" value="1"/>
</dbReference>
<dbReference type="AlphaFoldDB" id="A0A261XXK6"/>
<proteinExistence type="predicted"/>
<name>A0A261XXK6_9FUNG</name>
<keyword evidence="1" id="KW-0489">Methyltransferase</keyword>
<gene>
    <name evidence="4" type="ORF">BZG36_03369</name>
</gene>
<evidence type="ECO:0000256" key="2">
    <source>
        <dbReference type="ARBA" id="ARBA00022679"/>
    </source>
</evidence>
<evidence type="ECO:0000313" key="5">
    <source>
        <dbReference type="Proteomes" id="UP000242875"/>
    </source>
</evidence>
<comment type="caution">
    <text evidence="4">The sequence shown here is derived from an EMBL/GenBank/DDBJ whole genome shotgun (WGS) entry which is preliminary data.</text>
</comment>
<dbReference type="PANTHER" id="PTHR43191">
    <property type="entry name" value="RRNA METHYLTRANSFERASE 3"/>
    <property type="match status" value="1"/>
</dbReference>